<reference evidence="2" key="1">
    <citation type="submission" date="2022-11" db="UniProtKB">
        <authorList>
            <consortium name="WormBaseParasite"/>
        </authorList>
    </citation>
    <scope>IDENTIFICATION</scope>
</reference>
<sequence>MYKLAIRDCIPFDPDLALPLIPHEVDDMWIERVAADQPLHDQTYQGTHYCYLPSTILSLLRVDGDWF</sequence>
<evidence type="ECO:0000313" key="2">
    <source>
        <dbReference type="WBParaSite" id="nRc.2.0.1.t12219-RA"/>
    </source>
</evidence>
<name>A0A915IDE6_ROMCU</name>
<accession>A0A915IDE6</accession>
<evidence type="ECO:0000313" key="1">
    <source>
        <dbReference type="Proteomes" id="UP000887565"/>
    </source>
</evidence>
<proteinExistence type="predicted"/>
<organism evidence="1 2">
    <name type="scientific">Romanomermis culicivorax</name>
    <name type="common">Nematode worm</name>
    <dbReference type="NCBI Taxonomy" id="13658"/>
    <lineage>
        <taxon>Eukaryota</taxon>
        <taxon>Metazoa</taxon>
        <taxon>Ecdysozoa</taxon>
        <taxon>Nematoda</taxon>
        <taxon>Enoplea</taxon>
        <taxon>Dorylaimia</taxon>
        <taxon>Mermithida</taxon>
        <taxon>Mermithoidea</taxon>
        <taxon>Mermithidae</taxon>
        <taxon>Romanomermis</taxon>
    </lineage>
</organism>
<dbReference type="Proteomes" id="UP000887565">
    <property type="component" value="Unplaced"/>
</dbReference>
<keyword evidence="1" id="KW-1185">Reference proteome</keyword>
<dbReference type="WBParaSite" id="nRc.2.0.1.t12219-RA">
    <property type="protein sequence ID" value="nRc.2.0.1.t12219-RA"/>
    <property type="gene ID" value="nRc.2.0.1.g12219"/>
</dbReference>
<protein>
    <submittedName>
        <fullName evidence="2">Uncharacterized protein</fullName>
    </submittedName>
</protein>
<dbReference type="AlphaFoldDB" id="A0A915IDE6"/>